<sequence length="90" mass="10248">MKRLPQQINDMAKTKSFGEKVALEMEKAWRESSGGEIIDLLAPRRREEQSAAPKGWEKLDEIGRIRVEAFIDGLLAQSTESDERGRFQAD</sequence>
<dbReference type="EMBL" id="CABPSE010000020">
    <property type="protein sequence ID" value="VVE47352.1"/>
    <property type="molecule type" value="Genomic_DNA"/>
</dbReference>
<organism evidence="1 2">
    <name type="scientific">Pandoraea communis</name>
    <dbReference type="NCBI Taxonomy" id="2508297"/>
    <lineage>
        <taxon>Bacteria</taxon>
        <taxon>Pseudomonadati</taxon>
        <taxon>Pseudomonadota</taxon>
        <taxon>Betaproteobacteria</taxon>
        <taxon>Burkholderiales</taxon>
        <taxon>Burkholderiaceae</taxon>
        <taxon>Pandoraea</taxon>
    </lineage>
</organism>
<name>A0A5E4YFX3_9BURK</name>
<keyword evidence="2" id="KW-1185">Reference proteome</keyword>
<evidence type="ECO:0000313" key="2">
    <source>
        <dbReference type="Proteomes" id="UP000383971"/>
    </source>
</evidence>
<dbReference type="Proteomes" id="UP000383971">
    <property type="component" value="Unassembled WGS sequence"/>
</dbReference>
<protein>
    <submittedName>
        <fullName evidence="1">Uncharacterized protein</fullName>
    </submittedName>
</protein>
<proteinExistence type="predicted"/>
<accession>A0A5E4YFX3</accession>
<evidence type="ECO:0000313" key="1">
    <source>
        <dbReference type="EMBL" id="VVE47352.1"/>
    </source>
</evidence>
<gene>
    <name evidence="1" type="ORF">PCO31111_04510</name>
</gene>
<dbReference type="AlphaFoldDB" id="A0A5E4YFX3"/>
<reference evidence="1 2" key="1">
    <citation type="submission" date="2019-08" db="EMBL/GenBank/DDBJ databases">
        <authorList>
            <person name="Peeters C."/>
        </authorList>
    </citation>
    <scope>NUCLEOTIDE SEQUENCE [LARGE SCALE GENOMIC DNA]</scope>
    <source>
        <strain evidence="1 2">LMG 31111</strain>
    </source>
</reference>